<dbReference type="PANTHER" id="PTHR34406:SF1">
    <property type="entry name" value="PROTEIN YCEI"/>
    <property type="match status" value="1"/>
</dbReference>
<name>A0A8J7IP38_9RHOB</name>
<evidence type="ECO:0000313" key="3">
    <source>
        <dbReference type="EMBL" id="MBI1492576.1"/>
    </source>
</evidence>
<sequence>MMKTLMTSAALLMAASGAIAETYVLDPTHTEVRFYWNHAGLTEQHGEWLGISGTIEFDAENVTATSADIAIDPASIHTGVVALDDELKGEMFFNAEAYPEIRFTSTSAVQTGAETMRLIGDLTVKDNTHSAVLDVNMKFMGSHPLGGYFDFYQGEWIGVEATSSLLRSEYGVGLYAPLTSDVVRLEISAEMRAGGWPAE</sequence>
<dbReference type="Proteomes" id="UP000640583">
    <property type="component" value="Unassembled WGS sequence"/>
</dbReference>
<comment type="caution">
    <text evidence="3">The sequence shown here is derived from an EMBL/GenBank/DDBJ whole genome shotgun (WGS) entry which is preliminary data.</text>
</comment>
<gene>
    <name evidence="3" type="ORF">H1D41_02880</name>
</gene>
<dbReference type="SUPFAM" id="SSF101874">
    <property type="entry name" value="YceI-like"/>
    <property type="match status" value="1"/>
</dbReference>
<proteinExistence type="predicted"/>
<feature type="signal peptide" evidence="1">
    <location>
        <begin position="1"/>
        <end position="20"/>
    </location>
</feature>
<dbReference type="SMART" id="SM00867">
    <property type="entry name" value="YceI"/>
    <property type="match status" value="1"/>
</dbReference>
<evidence type="ECO:0000256" key="1">
    <source>
        <dbReference type="SAM" id="SignalP"/>
    </source>
</evidence>
<accession>A0A8J7IP38</accession>
<keyword evidence="4" id="KW-1185">Reference proteome</keyword>
<evidence type="ECO:0000313" key="4">
    <source>
        <dbReference type="Proteomes" id="UP000640583"/>
    </source>
</evidence>
<dbReference type="Pfam" id="PF04264">
    <property type="entry name" value="YceI"/>
    <property type="match status" value="1"/>
</dbReference>
<organism evidence="3 4">
    <name type="scientific">Halocynthiibacter styelae</name>
    <dbReference type="NCBI Taxonomy" id="2761955"/>
    <lineage>
        <taxon>Bacteria</taxon>
        <taxon>Pseudomonadati</taxon>
        <taxon>Pseudomonadota</taxon>
        <taxon>Alphaproteobacteria</taxon>
        <taxon>Rhodobacterales</taxon>
        <taxon>Paracoccaceae</taxon>
        <taxon>Halocynthiibacter</taxon>
    </lineage>
</organism>
<dbReference type="AlphaFoldDB" id="A0A8J7IP38"/>
<dbReference type="Gene3D" id="2.40.128.110">
    <property type="entry name" value="Lipid/polyisoprenoid-binding, YceI-like"/>
    <property type="match status" value="1"/>
</dbReference>
<reference evidence="3" key="1">
    <citation type="submission" date="2020-10" db="EMBL/GenBank/DDBJ databases">
        <title>Paenihalocynthiibacter styelae gen. nov., sp. nov., isolated from stalked sea squirt Styela clava.</title>
        <authorList>
            <person name="Kim Y.-O."/>
            <person name="Yoon J.-H."/>
        </authorList>
    </citation>
    <scope>NUCLEOTIDE SEQUENCE</scope>
    <source>
        <strain evidence="3">MYP1-1</strain>
    </source>
</reference>
<protein>
    <submittedName>
        <fullName evidence="3">Polyisoprenoid-binding protein</fullName>
    </submittedName>
</protein>
<dbReference type="InterPro" id="IPR007372">
    <property type="entry name" value="Lipid/polyisoprenoid-bd_YceI"/>
</dbReference>
<feature type="domain" description="Lipid/polyisoprenoid-binding YceI-like" evidence="2">
    <location>
        <begin position="22"/>
        <end position="192"/>
    </location>
</feature>
<dbReference type="InterPro" id="IPR036761">
    <property type="entry name" value="TTHA0802/YceI-like_sf"/>
</dbReference>
<evidence type="ECO:0000259" key="2">
    <source>
        <dbReference type="SMART" id="SM00867"/>
    </source>
</evidence>
<dbReference type="EMBL" id="JADCKQ010000002">
    <property type="protein sequence ID" value="MBI1492576.1"/>
    <property type="molecule type" value="Genomic_DNA"/>
</dbReference>
<dbReference type="PANTHER" id="PTHR34406">
    <property type="entry name" value="PROTEIN YCEI"/>
    <property type="match status" value="1"/>
</dbReference>
<feature type="chain" id="PRO_5035318096" evidence="1">
    <location>
        <begin position="21"/>
        <end position="199"/>
    </location>
</feature>
<keyword evidence="1" id="KW-0732">Signal</keyword>